<reference evidence="4" key="2">
    <citation type="submission" date="2025-08" db="UniProtKB">
        <authorList>
            <consortium name="RefSeq"/>
        </authorList>
    </citation>
    <scope>IDENTIFICATION</scope>
    <source>
        <tissue evidence="4">Young leaves</tissue>
    </source>
</reference>
<dbReference type="AlphaFoldDB" id="A0A8B8KDP0"/>
<dbReference type="FunFam" id="3.40.50.1110:FF:000003">
    <property type="entry name" value="GDSL esterase/lipase APG"/>
    <property type="match status" value="1"/>
</dbReference>
<dbReference type="SUPFAM" id="SSF52266">
    <property type="entry name" value="SGNH hydrolase"/>
    <property type="match status" value="1"/>
</dbReference>
<reference evidence="3" key="1">
    <citation type="journal article" date="2019" name="Toxins">
        <title>Detection of Abrin-Like and Prepropulchellin-Like Toxin Genes and Transcripts Using Whole Genome Sequencing and Full-Length Transcript Sequencing of Abrus precatorius.</title>
        <authorList>
            <person name="Hovde B.T."/>
            <person name="Daligault H.E."/>
            <person name="Hanschen E.R."/>
            <person name="Kunde Y.A."/>
            <person name="Johnson M.B."/>
            <person name="Starkenburg S.R."/>
            <person name="Johnson S.L."/>
        </authorList>
    </citation>
    <scope>NUCLEOTIDE SEQUENCE [LARGE SCALE GENOMIC DNA]</scope>
</reference>
<proteinExistence type="inferred from homology"/>
<comment type="similarity">
    <text evidence="1">Belongs to the 'GDSL' lipolytic enzyme family.</text>
</comment>
<keyword evidence="3" id="KW-1185">Reference proteome</keyword>
<dbReference type="PROSITE" id="PS01098">
    <property type="entry name" value="LIPASE_GDSL_SER"/>
    <property type="match status" value="1"/>
</dbReference>
<dbReference type="InterPro" id="IPR050592">
    <property type="entry name" value="GDSL_lipolytic_enzyme"/>
</dbReference>
<accession>A0A8B8KDP0</accession>
<dbReference type="GO" id="GO:0006629">
    <property type="term" value="P:lipid metabolic process"/>
    <property type="evidence" value="ECO:0007669"/>
    <property type="project" value="InterPro"/>
</dbReference>
<dbReference type="Gene3D" id="3.40.50.1110">
    <property type="entry name" value="SGNH hydrolase"/>
    <property type="match status" value="1"/>
</dbReference>
<protein>
    <submittedName>
        <fullName evidence="4">GDSL esterase/lipase At1g20120-like</fullName>
    </submittedName>
</protein>
<dbReference type="GeneID" id="113854402"/>
<dbReference type="CDD" id="cd01837">
    <property type="entry name" value="SGNH_plant_lipase_like"/>
    <property type="match status" value="1"/>
</dbReference>
<dbReference type="RefSeq" id="XP_027341164.1">
    <property type="nucleotide sequence ID" value="XM_027485363.1"/>
</dbReference>
<evidence type="ECO:0000313" key="3">
    <source>
        <dbReference type="Proteomes" id="UP000694853"/>
    </source>
</evidence>
<evidence type="ECO:0000256" key="2">
    <source>
        <dbReference type="SAM" id="SignalP"/>
    </source>
</evidence>
<dbReference type="GO" id="GO:0005576">
    <property type="term" value="C:extracellular region"/>
    <property type="evidence" value="ECO:0007669"/>
    <property type="project" value="TreeGrafter"/>
</dbReference>
<dbReference type="OrthoDB" id="1600564at2759"/>
<dbReference type="InterPro" id="IPR036514">
    <property type="entry name" value="SGNH_hydro_sf"/>
</dbReference>
<dbReference type="Pfam" id="PF00657">
    <property type="entry name" value="Lipase_GDSL"/>
    <property type="match status" value="1"/>
</dbReference>
<dbReference type="GO" id="GO:0016298">
    <property type="term" value="F:lipase activity"/>
    <property type="evidence" value="ECO:0007669"/>
    <property type="project" value="InterPro"/>
</dbReference>
<dbReference type="InterPro" id="IPR008265">
    <property type="entry name" value="Lipase_GDSL_AS"/>
</dbReference>
<dbReference type="Proteomes" id="UP000694853">
    <property type="component" value="Unplaced"/>
</dbReference>
<evidence type="ECO:0000256" key="1">
    <source>
        <dbReference type="ARBA" id="ARBA00008668"/>
    </source>
</evidence>
<dbReference type="InterPro" id="IPR035669">
    <property type="entry name" value="SGNH_plant_lipase-like"/>
</dbReference>
<dbReference type="PANTHER" id="PTHR45642">
    <property type="entry name" value="GDSL ESTERASE/LIPASE EXL3"/>
    <property type="match status" value="1"/>
</dbReference>
<evidence type="ECO:0000313" key="4">
    <source>
        <dbReference type="RefSeq" id="XP_027341164.1"/>
    </source>
</evidence>
<sequence length="361" mass="40291">MKSFISIFFHVCPLLLLFYPLVVTPISPPKTMNYTFPAVIAFGDSILDTGNNDYIITYMKANFKPYGRDFIGAKSTGRFSNGKIPSDFFVETLGIKGTLPPYLDPKLKVDDLLTGVCFASAGSGYDPVTARIILALSADDQLQMFKEYIEKLKAAVGEERTNFILAKSIFIISMGSNDISITYFMTPIRRHKYDIAEYTSMLVNTSSDFVKELYQLGARRIGVIGLTPVGCVPFQRTVRGGIGRNCVESVNQAAMLYNSKLSSAIMALNTDFTDARLVYIEAYEELNEIIQHHNQFGFEVEDSACCGIGNVELGPLCNPLNLKVCEDASKYVFWDSYHPTERAYNILVSEIIKKNIDKFVS</sequence>
<feature type="chain" id="PRO_5034891008" evidence="2">
    <location>
        <begin position="26"/>
        <end position="361"/>
    </location>
</feature>
<gene>
    <name evidence="4" type="primary">LOC113854402</name>
</gene>
<organism evidence="3 4">
    <name type="scientific">Abrus precatorius</name>
    <name type="common">Indian licorice</name>
    <name type="synonym">Glycine abrus</name>
    <dbReference type="NCBI Taxonomy" id="3816"/>
    <lineage>
        <taxon>Eukaryota</taxon>
        <taxon>Viridiplantae</taxon>
        <taxon>Streptophyta</taxon>
        <taxon>Embryophyta</taxon>
        <taxon>Tracheophyta</taxon>
        <taxon>Spermatophyta</taxon>
        <taxon>Magnoliopsida</taxon>
        <taxon>eudicotyledons</taxon>
        <taxon>Gunneridae</taxon>
        <taxon>Pentapetalae</taxon>
        <taxon>rosids</taxon>
        <taxon>fabids</taxon>
        <taxon>Fabales</taxon>
        <taxon>Fabaceae</taxon>
        <taxon>Papilionoideae</taxon>
        <taxon>50 kb inversion clade</taxon>
        <taxon>NPAAA clade</taxon>
        <taxon>indigoferoid/millettioid clade</taxon>
        <taxon>Abreae</taxon>
        <taxon>Abrus</taxon>
    </lineage>
</organism>
<dbReference type="PANTHER" id="PTHR45642:SF40">
    <property type="entry name" value="GDSL-LIKE LIPASE_ACYLHYDROLASE"/>
    <property type="match status" value="1"/>
</dbReference>
<keyword evidence="2" id="KW-0732">Signal</keyword>
<dbReference type="InterPro" id="IPR001087">
    <property type="entry name" value="GDSL"/>
</dbReference>
<dbReference type="KEGG" id="aprc:113854402"/>
<name>A0A8B8KDP0_ABRPR</name>
<feature type="signal peptide" evidence="2">
    <location>
        <begin position="1"/>
        <end position="25"/>
    </location>
</feature>